<evidence type="ECO:0000313" key="5">
    <source>
        <dbReference type="Proteomes" id="UP001597511"/>
    </source>
</evidence>
<evidence type="ECO:0000256" key="1">
    <source>
        <dbReference type="SAM" id="SignalP"/>
    </source>
</evidence>
<proteinExistence type="predicted"/>
<dbReference type="GO" id="GO:0016787">
    <property type="term" value="F:hydrolase activity"/>
    <property type="evidence" value="ECO:0007669"/>
    <property type="project" value="UniProtKB-KW"/>
</dbReference>
<accession>A0ABW6A9T5</accession>
<keyword evidence="4" id="KW-0378">Hydrolase</keyword>
<feature type="signal peptide" evidence="1">
    <location>
        <begin position="1"/>
        <end position="19"/>
    </location>
</feature>
<name>A0ABW6A9T5_9BACT</name>
<evidence type="ECO:0000313" key="4">
    <source>
        <dbReference type="EMBL" id="MFD2921406.1"/>
    </source>
</evidence>
<keyword evidence="5" id="KW-1185">Reference proteome</keyword>
<dbReference type="RefSeq" id="WP_386101646.1">
    <property type="nucleotide sequence ID" value="NZ_JBHUOZ010000003.1"/>
</dbReference>
<evidence type="ECO:0000259" key="3">
    <source>
        <dbReference type="Pfam" id="PF22680"/>
    </source>
</evidence>
<feature type="domain" description="Glycoside hydrolase 123 N-terminal" evidence="3">
    <location>
        <begin position="54"/>
        <end position="191"/>
    </location>
</feature>
<keyword evidence="1" id="KW-0732">Signal</keyword>
<reference evidence="5" key="1">
    <citation type="journal article" date="2019" name="Int. J. Syst. Evol. Microbiol.">
        <title>The Global Catalogue of Microorganisms (GCM) 10K type strain sequencing project: providing services to taxonomists for standard genome sequencing and annotation.</title>
        <authorList>
            <consortium name="The Broad Institute Genomics Platform"/>
            <consortium name="The Broad Institute Genome Sequencing Center for Infectious Disease"/>
            <person name="Wu L."/>
            <person name="Ma J."/>
        </authorList>
    </citation>
    <scope>NUCLEOTIDE SEQUENCE [LARGE SCALE GENOMIC DNA]</scope>
    <source>
        <strain evidence="5">KCTC 23299</strain>
    </source>
</reference>
<dbReference type="Pfam" id="PF13320">
    <property type="entry name" value="GH123_cat"/>
    <property type="match status" value="1"/>
</dbReference>
<feature type="domain" description="Glycoside hydrolase 123 catalytic" evidence="2">
    <location>
        <begin position="222"/>
        <end position="532"/>
    </location>
</feature>
<feature type="chain" id="PRO_5047070285" evidence="1">
    <location>
        <begin position="20"/>
        <end position="578"/>
    </location>
</feature>
<evidence type="ECO:0000259" key="2">
    <source>
        <dbReference type="Pfam" id="PF13320"/>
    </source>
</evidence>
<gene>
    <name evidence="4" type="ORF">ACFS6H_16890</name>
</gene>
<protein>
    <submittedName>
        <fullName evidence="4">Glycoside hydrolase domain-containing protein</fullName>
    </submittedName>
</protein>
<comment type="caution">
    <text evidence="4">The sequence shown here is derived from an EMBL/GenBank/DDBJ whole genome shotgun (WGS) entry which is preliminary data.</text>
</comment>
<dbReference type="InterPro" id="IPR025150">
    <property type="entry name" value="GH123_cat"/>
</dbReference>
<dbReference type="Proteomes" id="UP001597511">
    <property type="component" value="Unassembled WGS sequence"/>
</dbReference>
<organism evidence="4 5">
    <name type="scientific">Terrimonas rubra</name>
    <dbReference type="NCBI Taxonomy" id="1035890"/>
    <lineage>
        <taxon>Bacteria</taxon>
        <taxon>Pseudomonadati</taxon>
        <taxon>Bacteroidota</taxon>
        <taxon>Chitinophagia</taxon>
        <taxon>Chitinophagales</taxon>
        <taxon>Chitinophagaceae</taxon>
        <taxon>Terrimonas</taxon>
    </lineage>
</organism>
<dbReference type="EMBL" id="JBHUOZ010000003">
    <property type="protein sequence ID" value="MFD2921406.1"/>
    <property type="molecule type" value="Genomic_DNA"/>
</dbReference>
<sequence>MKSLAFLVSSLLLVTGVYAQDKGYRDTYYPDPYISSKGPVENWKLMRQLVMTGFGSSSVRYEKDKIPVGVKPAWQGTAWKGEKVHTQVLLWTNKPLAELSVTVSTLISANKDIIAGDNIEAGFVRYVKTDEFGQGCGHRKPQDFDSSIVADAIDRIKVIPVAANTVQPVWISIRVPATAKPGKYNGYIMIKADKNYRLSYSVKVVDKTLPPASDWSYHLDLWQHPAAVARVHNVPLWSKEHYAYMRPYYEMLAKAGQKCITTSIMNEPWGHQTYDDFPSLIKWIKHADGSWSYDYTLFDEYVSFVMSCGITRQINCYSMVPWSLSFGYYDEKTGRDTVLKAAIGSAAYYNHWIPMLQSFALHLKKKGWFGITTIAMDERPMKDMQVVIDLLKAADPEWKITLAGNYHPEIEKDIYDYCVASSLEFPKEVLQERITNKKPSTYYTCCTENYPNGFTFSPPDEHVWLGWYAAAKGFTGYLRWAYNSWVASPLTDSRFRTWPAGDTYQVYPGPRTSIRFEKLIEGIQDFEKIRLLRELYTKNGDMARLKKLNAALAVFDIRKLKTITATAMLADVKKLLEE</sequence>
<dbReference type="InterPro" id="IPR053850">
    <property type="entry name" value="Glyco_hydro_123_N_2"/>
</dbReference>
<dbReference type="Pfam" id="PF22680">
    <property type="entry name" value="Glyco_hydro_123_N_2"/>
    <property type="match status" value="1"/>
</dbReference>